<comment type="caution">
    <text evidence="3">The sequence shown here is derived from an EMBL/GenBank/DDBJ whole genome shotgun (WGS) entry which is preliminary data.</text>
</comment>
<accession>A0A8K0JE67</accession>
<evidence type="ECO:0000256" key="2">
    <source>
        <dbReference type="SAM" id="MobiDB-lite"/>
    </source>
</evidence>
<dbReference type="AlphaFoldDB" id="A0A8K0JE67"/>
<protein>
    <recommendedName>
        <fullName evidence="5">Autophagy-related protein 28</fullName>
    </recommendedName>
</protein>
<feature type="compositionally biased region" description="Low complexity" evidence="2">
    <location>
        <begin position="186"/>
        <end position="197"/>
    </location>
</feature>
<keyword evidence="4" id="KW-1185">Reference proteome</keyword>
<gene>
    <name evidence="3" type="ORF">E4U42_004580</name>
</gene>
<evidence type="ECO:0008006" key="5">
    <source>
        <dbReference type="Google" id="ProtNLM"/>
    </source>
</evidence>
<feature type="region of interest" description="Disordered" evidence="2">
    <location>
        <begin position="33"/>
        <end position="58"/>
    </location>
</feature>
<evidence type="ECO:0000313" key="4">
    <source>
        <dbReference type="Proteomes" id="UP000811619"/>
    </source>
</evidence>
<proteinExistence type="predicted"/>
<feature type="compositionally biased region" description="Polar residues" evidence="2">
    <location>
        <begin position="41"/>
        <end position="58"/>
    </location>
</feature>
<feature type="coiled-coil region" evidence="1">
    <location>
        <begin position="306"/>
        <end position="333"/>
    </location>
</feature>
<feature type="region of interest" description="Disordered" evidence="2">
    <location>
        <begin position="468"/>
        <end position="492"/>
    </location>
</feature>
<name>A0A8K0JE67_9HYPO</name>
<dbReference type="EMBL" id="SRPY01000041">
    <property type="protein sequence ID" value="KAG5929767.1"/>
    <property type="molecule type" value="Genomic_DNA"/>
</dbReference>
<feature type="region of interest" description="Disordered" evidence="2">
    <location>
        <begin position="179"/>
        <end position="202"/>
    </location>
</feature>
<keyword evidence="1" id="KW-0175">Coiled coil</keyword>
<sequence length="629" mass="70362">MSASSFNLSVGESSAEYRLQQLVPPFVDVRKHDQRAASSVRPHSTSNTMDTEQSMKSCSKTRHSFIGSSSKRNTKALFAGPPPPIAASIIVTGQSSRVPAYDSNNSPTSTRLVQKMGRSVGFVRSGQSRMGCLSQYQRPDSVWPGLRRRQRILEDDIQQLLNFQASGLVSGLQLDEVRSSSGLNNDSDTGSSTPTGTFHSIETPRSKMHRILYWPQRSTQHGNIVPVRQPVTARPPGLRAARNGLRLAMDSLKELRREEKEHIVAAIMERKSALQQLDDLSTRRLGILSKLTWYESDGEEPLSIELRDLGERHDLVDQQISRLEEQLAALRRQQLWLWNKMRDIHGKREAGLSGYRGALRDVDSELSTLMRLPPVLPLDPAIRCEGGENLHKDLATAGGPEFLSLDPERRRPELAKTWWEAELAVLQKRSREVDGEMQALDEGSALWSDVLSLISSFESDLRKTVKDKPFSNLNSSAGGREEADTEEESIRSQITRMGKIVTELERAMELAESNRWNLLICAIGAEMEAFRVALGVLTTLLPQQNEPSLHYVDKAPKTDGPASVSHDDVLQDLRNSHANVSNIHYSSTVQTTNGTQHEERVYDRPQSQADENEVPLEFLAEHDQEMLPS</sequence>
<feature type="region of interest" description="Disordered" evidence="2">
    <location>
        <begin position="587"/>
        <end position="614"/>
    </location>
</feature>
<organism evidence="3 4">
    <name type="scientific">Claviceps africana</name>
    <dbReference type="NCBI Taxonomy" id="83212"/>
    <lineage>
        <taxon>Eukaryota</taxon>
        <taxon>Fungi</taxon>
        <taxon>Dikarya</taxon>
        <taxon>Ascomycota</taxon>
        <taxon>Pezizomycotina</taxon>
        <taxon>Sordariomycetes</taxon>
        <taxon>Hypocreomycetidae</taxon>
        <taxon>Hypocreales</taxon>
        <taxon>Clavicipitaceae</taxon>
        <taxon>Claviceps</taxon>
    </lineage>
</organism>
<evidence type="ECO:0000256" key="1">
    <source>
        <dbReference type="SAM" id="Coils"/>
    </source>
</evidence>
<dbReference type="Proteomes" id="UP000811619">
    <property type="component" value="Unassembled WGS sequence"/>
</dbReference>
<evidence type="ECO:0000313" key="3">
    <source>
        <dbReference type="EMBL" id="KAG5929767.1"/>
    </source>
</evidence>
<dbReference type="OrthoDB" id="5342758at2759"/>
<reference evidence="3" key="1">
    <citation type="journal article" date="2020" name="bioRxiv">
        <title>Whole genome comparisons of ergot fungi reveals the divergence and evolution of species within the genus Claviceps are the result of varying mechanisms driving genome evolution and host range expansion.</title>
        <authorList>
            <person name="Wyka S.A."/>
            <person name="Mondo S.J."/>
            <person name="Liu M."/>
            <person name="Dettman J."/>
            <person name="Nalam V."/>
            <person name="Broders K.D."/>
        </authorList>
    </citation>
    <scope>NUCLEOTIDE SEQUENCE</scope>
    <source>
        <strain evidence="3">CCC 489</strain>
    </source>
</reference>